<dbReference type="InterPro" id="IPR033961">
    <property type="entry name" value="Exo84"/>
</dbReference>
<dbReference type="InterPro" id="IPR016159">
    <property type="entry name" value="Cullin_repeat-like_dom_sf"/>
</dbReference>
<dbReference type="AlphaFoldDB" id="A0AAD9UX00"/>
<dbReference type="GO" id="GO:0015031">
    <property type="term" value="P:protein transport"/>
    <property type="evidence" value="ECO:0007669"/>
    <property type="project" value="UniProtKB-KW"/>
</dbReference>
<evidence type="ECO:0000256" key="1">
    <source>
        <dbReference type="ARBA" id="ARBA00002660"/>
    </source>
</evidence>
<keyword evidence="8" id="KW-0653">Protein transport</keyword>
<dbReference type="InterPro" id="IPR011993">
    <property type="entry name" value="PH-like_dom_sf"/>
</dbReference>
<keyword evidence="6" id="KW-0813">Transport</keyword>
<evidence type="ECO:0000256" key="7">
    <source>
        <dbReference type="ARBA" id="ARBA00022483"/>
    </source>
</evidence>
<feature type="compositionally biased region" description="Low complexity" evidence="9">
    <location>
        <begin position="241"/>
        <end position="255"/>
    </location>
</feature>
<dbReference type="SUPFAM" id="SSF74788">
    <property type="entry name" value="Cullin repeat-like"/>
    <property type="match status" value="1"/>
</dbReference>
<dbReference type="CDD" id="cd01226">
    <property type="entry name" value="PH_RalBD_exo84"/>
    <property type="match status" value="1"/>
</dbReference>
<dbReference type="SMART" id="SM00233">
    <property type="entry name" value="PH"/>
    <property type="match status" value="1"/>
</dbReference>
<dbReference type="Gene3D" id="1.20.58.1220">
    <property type="entry name" value="Exo84p, C-terminal helical domain"/>
    <property type="match status" value="1"/>
</dbReference>
<proteinExistence type="inferred from homology"/>
<evidence type="ECO:0000256" key="4">
    <source>
        <dbReference type="ARBA" id="ARBA00007210"/>
    </source>
</evidence>
<keyword evidence="7" id="KW-0268">Exocytosis</keyword>
<evidence type="ECO:0000256" key="2">
    <source>
        <dbReference type="ARBA" id="ARBA00004556"/>
    </source>
</evidence>
<name>A0AAD9UX00_ACRCE</name>
<dbReference type="GO" id="GO:0030426">
    <property type="term" value="C:growth cone"/>
    <property type="evidence" value="ECO:0007669"/>
    <property type="project" value="UniProtKB-SubCell"/>
</dbReference>
<feature type="compositionally biased region" description="Acidic residues" evidence="9">
    <location>
        <begin position="173"/>
        <end position="183"/>
    </location>
</feature>
<dbReference type="Proteomes" id="UP001249851">
    <property type="component" value="Unassembled WGS sequence"/>
</dbReference>
<feature type="domain" description="PH" evidence="10">
    <location>
        <begin position="63"/>
        <end position="166"/>
    </location>
</feature>
<dbReference type="GO" id="GO:0006893">
    <property type="term" value="P:Golgi to plasma membrane transport"/>
    <property type="evidence" value="ECO:0007669"/>
    <property type="project" value="TreeGrafter"/>
</dbReference>
<evidence type="ECO:0000256" key="8">
    <source>
        <dbReference type="ARBA" id="ARBA00022927"/>
    </source>
</evidence>
<organism evidence="11 12">
    <name type="scientific">Acropora cervicornis</name>
    <name type="common">Staghorn coral</name>
    <dbReference type="NCBI Taxonomy" id="6130"/>
    <lineage>
        <taxon>Eukaryota</taxon>
        <taxon>Metazoa</taxon>
        <taxon>Cnidaria</taxon>
        <taxon>Anthozoa</taxon>
        <taxon>Hexacorallia</taxon>
        <taxon>Scleractinia</taxon>
        <taxon>Astrocoeniina</taxon>
        <taxon>Acroporidae</taxon>
        <taxon>Acropora</taxon>
    </lineage>
</organism>
<feature type="region of interest" description="Disordered" evidence="9">
    <location>
        <begin position="173"/>
        <end position="256"/>
    </location>
</feature>
<gene>
    <name evidence="11" type="ORF">P5673_026060</name>
</gene>
<dbReference type="Pfam" id="PF16528">
    <property type="entry name" value="Exo84_C"/>
    <property type="match status" value="1"/>
</dbReference>
<evidence type="ECO:0000256" key="5">
    <source>
        <dbReference type="ARBA" id="ARBA00017509"/>
    </source>
</evidence>
<comment type="similarity">
    <text evidence="4">Belongs to the EXO84 family.</text>
</comment>
<dbReference type="InterPro" id="IPR042561">
    <property type="entry name" value="Exo84_C_1"/>
</dbReference>
<sequence>MYQLGHLLAEQKAILTSQQDMSLFEAQDSSLFLKPSKKDEKSSSSIESVEGLSSVLDISDIICIFEGDLMETDPVTFLPKLKVHAFLLHDSLVVASIIQNRRGPVRYKFLCLFELENVAVVNMTSAEGLKNAFKVLLFPETHVYQADNKQLKNEWLDKIEECKTNFKLKLEQEVTEGDEEELSEDTRSSSGTSANPFDAGSNPFLDNNPFANENENDTSDEMNPFKEKKSTNPFDDEDEGPLTSSSPSSNGLSSTKVGKSWLRDLPEDLDMFIAQRDFERAMELIDRTTPLPSSRKLQVRLDRRVKRLVEVLVEELDCSRSFLLHVGPRATRRAVSLLVRLGRASEVSWVPSYEAYSSLACDLFLRNRSEAIKYSLRQLKIEGATRLYVSKLSTAFFSSIIETGKEFDQVFSSSRDFSSAFVVWANSELKHFVTRFSCQVFRGEMGLAAIGVCLSMAKQQCEKLHEIGLDLTFSMLQMLERDIVKAFLDTRDQMLKFARHKAKEGNWKAINFDGRRDELSTLCGEMESCGIEDFQSNCVAGNRVELSSSTVTFTKGVLGYLADGLAINSPKLQDTFVSCIADLFENQVVQFDGILKSGCYAEEHDFILKNASFVLETILPLVKRRLKVAGSQNRLLKIQHELKRLQAISPCTDSSEAEGQTSAASR</sequence>
<dbReference type="GO" id="GO:0048471">
    <property type="term" value="C:perinuclear region of cytoplasm"/>
    <property type="evidence" value="ECO:0007669"/>
    <property type="project" value="UniProtKB-SubCell"/>
</dbReference>
<dbReference type="Gene3D" id="1.20.58.1210">
    <property type="entry name" value="Exo84p, N-terminal helical domain"/>
    <property type="match status" value="1"/>
</dbReference>
<dbReference type="GO" id="GO:0000145">
    <property type="term" value="C:exocyst"/>
    <property type="evidence" value="ECO:0007669"/>
    <property type="project" value="InterPro"/>
</dbReference>
<evidence type="ECO:0000256" key="9">
    <source>
        <dbReference type="SAM" id="MobiDB-lite"/>
    </source>
</evidence>
<dbReference type="PANTHER" id="PTHR21426:SF12">
    <property type="entry name" value="EXOCYST COMPLEX COMPONENT 8"/>
    <property type="match status" value="1"/>
</dbReference>
<dbReference type="Gene3D" id="2.30.29.30">
    <property type="entry name" value="Pleckstrin-homology domain (PH domain)/Phosphotyrosine-binding domain (PTB)"/>
    <property type="match status" value="1"/>
</dbReference>
<reference evidence="11" key="2">
    <citation type="journal article" date="2023" name="Science">
        <title>Genomic signatures of disease resistance in endangered staghorn corals.</title>
        <authorList>
            <person name="Vollmer S.V."/>
            <person name="Selwyn J.D."/>
            <person name="Despard B.A."/>
            <person name="Roesel C.L."/>
        </authorList>
    </citation>
    <scope>NUCLEOTIDE SEQUENCE</scope>
    <source>
        <strain evidence="11">K2</strain>
    </source>
</reference>
<reference evidence="11" key="1">
    <citation type="journal article" date="2023" name="G3 (Bethesda)">
        <title>Whole genome assembly and annotation of the endangered Caribbean coral Acropora cervicornis.</title>
        <authorList>
            <person name="Selwyn J.D."/>
            <person name="Vollmer S.V."/>
        </authorList>
    </citation>
    <scope>NUCLEOTIDE SEQUENCE</scope>
    <source>
        <strain evidence="11">K2</strain>
    </source>
</reference>
<dbReference type="EMBL" id="JARQWQ010000084">
    <property type="protein sequence ID" value="KAK2552680.1"/>
    <property type="molecule type" value="Genomic_DNA"/>
</dbReference>
<evidence type="ECO:0000259" key="10">
    <source>
        <dbReference type="SMART" id="SM00233"/>
    </source>
</evidence>
<dbReference type="InterPro" id="IPR042560">
    <property type="entry name" value="Exo84_C_2"/>
</dbReference>
<comment type="caution">
    <text evidence="11">The sequence shown here is derived from an EMBL/GenBank/DDBJ whole genome shotgun (WGS) entry which is preliminary data.</text>
</comment>
<dbReference type="InterPro" id="IPR032403">
    <property type="entry name" value="Exo84_C"/>
</dbReference>
<dbReference type="PANTHER" id="PTHR21426">
    <property type="entry name" value="EXOCYST COMPLEX COMPONENT 8"/>
    <property type="match status" value="1"/>
</dbReference>
<dbReference type="SUPFAM" id="SSF50729">
    <property type="entry name" value="PH domain-like"/>
    <property type="match status" value="1"/>
</dbReference>
<evidence type="ECO:0000313" key="11">
    <source>
        <dbReference type="EMBL" id="KAK2552680.1"/>
    </source>
</evidence>
<evidence type="ECO:0000313" key="12">
    <source>
        <dbReference type="Proteomes" id="UP001249851"/>
    </source>
</evidence>
<protein>
    <recommendedName>
        <fullName evidence="5">Exocyst complex component 8</fullName>
    </recommendedName>
</protein>
<dbReference type="InterPro" id="IPR001849">
    <property type="entry name" value="PH_domain"/>
</dbReference>
<evidence type="ECO:0000256" key="6">
    <source>
        <dbReference type="ARBA" id="ARBA00022448"/>
    </source>
</evidence>
<dbReference type="GO" id="GO:0006887">
    <property type="term" value="P:exocytosis"/>
    <property type="evidence" value="ECO:0007669"/>
    <property type="project" value="UniProtKB-KW"/>
</dbReference>
<comment type="subcellular location">
    <subcellularLocation>
        <location evidence="3">Cell projection</location>
        <location evidence="3">Growth cone</location>
    </subcellularLocation>
    <subcellularLocation>
        <location evidence="2">Cytoplasm</location>
        <location evidence="2">Perinuclear region</location>
    </subcellularLocation>
</comment>
<evidence type="ECO:0000256" key="3">
    <source>
        <dbReference type="ARBA" id="ARBA00004624"/>
    </source>
</evidence>
<keyword evidence="12" id="KW-1185">Reference proteome</keyword>
<accession>A0AAD9UX00</accession>
<comment type="function">
    <text evidence="1">Component of the exocyst complex involved in the docking of exocytic vesicles with fusion sites on the plasma membrane.</text>
</comment>